<evidence type="ECO:0000256" key="3">
    <source>
        <dbReference type="ARBA" id="ARBA00022801"/>
    </source>
</evidence>
<dbReference type="OrthoDB" id="9804482at2"/>
<reference evidence="7 8" key="1">
    <citation type="submission" date="2018-08" db="EMBL/GenBank/DDBJ databases">
        <title>Chitinophaga sp. K20C18050901, a novel bacterium isolated from forest soil.</title>
        <authorList>
            <person name="Wang C."/>
        </authorList>
    </citation>
    <scope>NUCLEOTIDE SEQUENCE [LARGE SCALE GENOMIC DNA]</scope>
    <source>
        <strain evidence="7 8">K20C18050901</strain>
    </source>
</reference>
<evidence type="ECO:0000256" key="5">
    <source>
        <dbReference type="ARBA" id="ARBA00023049"/>
    </source>
</evidence>
<dbReference type="GO" id="GO:0046872">
    <property type="term" value="F:metal ion binding"/>
    <property type="evidence" value="ECO:0007669"/>
    <property type="project" value="UniProtKB-KW"/>
</dbReference>
<evidence type="ECO:0000256" key="2">
    <source>
        <dbReference type="ARBA" id="ARBA00022723"/>
    </source>
</evidence>
<keyword evidence="8" id="KW-1185">Reference proteome</keyword>
<dbReference type="GO" id="GO:0006508">
    <property type="term" value="P:proteolysis"/>
    <property type="evidence" value="ECO:0007669"/>
    <property type="project" value="UniProtKB-KW"/>
</dbReference>
<dbReference type="InterPro" id="IPR001405">
    <property type="entry name" value="UPF0758"/>
</dbReference>
<dbReference type="Pfam" id="PF04002">
    <property type="entry name" value="RadC"/>
    <property type="match status" value="1"/>
</dbReference>
<dbReference type="RefSeq" id="WP_116854040.1">
    <property type="nucleotide sequence ID" value="NZ_QTJV01000004.1"/>
</dbReference>
<evidence type="ECO:0000313" key="8">
    <source>
        <dbReference type="Proteomes" id="UP000261174"/>
    </source>
</evidence>
<dbReference type="AlphaFoldDB" id="A0A3E1P2R0"/>
<dbReference type="InterPro" id="IPR020891">
    <property type="entry name" value="UPF0758_CS"/>
</dbReference>
<feature type="domain" description="MPN" evidence="6">
    <location>
        <begin position="30"/>
        <end position="155"/>
    </location>
</feature>
<gene>
    <name evidence="7" type="ORF">DXN04_14360</name>
</gene>
<keyword evidence="4" id="KW-0862">Zinc</keyword>
<accession>A0A3E1P2R0</accession>
<evidence type="ECO:0000256" key="4">
    <source>
        <dbReference type="ARBA" id="ARBA00022833"/>
    </source>
</evidence>
<sequence>METFAFISNFQVSEVQLTYKRNYDITTRPAINCQVTAVEIFRQCWDDNIIELQEQFKVMYLSNSNAVLAISEVSTGTCTSTVVDPRILFATSLKLNAIGLIIAHNHPSGILVPSQADIKMTTKLKEIALLLEIKLLDHFIFTKSNYYSFADEGLL</sequence>
<dbReference type="InterPro" id="IPR025657">
    <property type="entry name" value="RadC_JAB"/>
</dbReference>
<dbReference type="Gene3D" id="3.40.140.10">
    <property type="entry name" value="Cytidine Deaminase, domain 2"/>
    <property type="match status" value="1"/>
</dbReference>
<keyword evidence="2" id="KW-0479">Metal-binding</keyword>
<organism evidence="7 8">
    <name type="scientific">Chitinophaga silvisoli</name>
    <dbReference type="NCBI Taxonomy" id="2291814"/>
    <lineage>
        <taxon>Bacteria</taxon>
        <taxon>Pseudomonadati</taxon>
        <taxon>Bacteroidota</taxon>
        <taxon>Chitinophagia</taxon>
        <taxon>Chitinophagales</taxon>
        <taxon>Chitinophagaceae</taxon>
        <taxon>Chitinophaga</taxon>
    </lineage>
</organism>
<dbReference type="PANTHER" id="PTHR30471">
    <property type="entry name" value="DNA REPAIR PROTEIN RADC"/>
    <property type="match status" value="1"/>
</dbReference>
<keyword evidence="3" id="KW-0378">Hydrolase</keyword>
<evidence type="ECO:0000313" key="7">
    <source>
        <dbReference type="EMBL" id="RFM34457.1"/>
    </source>
</evidence>
<dbReference type="PROSITE" id="PS50249">
    <property type="entry name" value="MPN"/>
    <property type="match status" value="1"/>
</dbReference>
<protein>
    <submittedName>
        <fullName evidence="7">DNA repair protein</fullName>
    </submittedName>
</protein>
<name>A0A3E1P2R0_9BACT</name>
<dbReference type="Proteomes" id="UP000261174">
    <property type="component" value="Unassembled WGS sequence"/>
</dbReference>
<keyword evidence="1" id="KW-0645">Protease</keyword>
<comment type="caution">
    <text evidence="7">The sequence shown here is derived from an EMBL/GenBank/DDBJ whole genome shotgun (WGS) entry which is preliminary data.</text>
</comment>
<proteinExistence type="predicted"/>
<dbReference type="InterPro" id="IPR037518">
    <property type="entry name" value="MPN"/>
</dbReference>
<dbReference type="PROSITE" id="PS01302">
    <property type="entry name" value="UPF0758"/>
    <property type="match status" value="1"/>
</dbReference>
<dbReference type="PANTHER" id="PTHR30471:SF3">
    <property type="entry name" value="UPF0758 PROTEIN YEES-RELATED"/>
    <property type="match status" value="1"/>
</dbReference>
<dbReference type="GO" id="GO:0008237">
    <property type="term" value="F:metallopeptidase activity"/>
    <property type="evidence" value="ECO:0007669"/>
    <property type="project" value="UniProtKB-KW"/>
</dbReference>
<keyword evidence="5" id="KW-0482">Metalloprotease</keyword>
<evidence type="ECO:0000259" key="6">
    <source>
        <dbReference type="PROSITE" id="PS50249"/>
    </source>
</evidence>
<evidence type="ECO:0000256" key="1">
    <source>
        <dbReference type="ARBA" id="ARBA00022670"/>
    </source>
</evidence>
<dbReference type="CDD" id="cd08071">
    <property type="entry name" value="MPN_DUF2466"/>
    <property type="match status" value="1"/>
</dbReference>
<dbReference type="EMBL" id="QTJV01000004">
    <property type="protein sequence ID" value="RFM34457.1"/>
    <property type="molecule type" value="Genomic_DNA"/>
</dbReference>